<dbReference type="GO" id="GO:0005737">
    <property type="term" value="C:cytoplasm"/>
    <property type="evidence" value="ECO:0007669"/>
    <property type="project" value="UniProtKB-ARBA"/>
</dbReference>
<dbReference type="RefSeq" id="WP_115312013.1">
    <property type="nucleotide sequence ID" value="NZ_UGTH01000001.1"/>
</dbReference>
<evidence type="ECO:0000256" key="5">
    <source>
        <dbReference type="ARBA" id="ARBA00022723"/>
    </source>
</evidence>
<evidence type="ECO:0000256" key="10">
    <source>
        <dbReference type="RuleBase" id="RU004387"/>
    </source>
</evidence>
<dbReference type="AlphaFoldDB" id="A0A379DBI9"/>
<keyword evidence="3 9" id="KW-0031">Aminopeptidase</keyword>
<evidence type="ECO:0000256" key="9">
    <source>
        <dbReference type="RuleBase" id="RU004386"/>
    </source>
</evidence>
<organism evidence="11 12">
    <name type="scientific">Peptoniphilus indolicus</name>
    <dbReference type="NCBI Taxonomy" id="33030"/>
    <lineage>
        <taxon>Bacteria</taxon>
        <taxon>Bacillati</taxon>
        <taxon>Bacillota</taxon>
        <taxon>Tissierellia</taxon>
        <taxon>Tissierellales</taxon>
        <taxon>Peptoniphilaceae</taxon>
        <taxon>Peptoniphilus</taxon>
    </lineage>
</organism>
<keyword evidence="8 9" id="KW-0482">Metalloprotease</keyword>
<dbReference type="GO" id="GO:0008237">
    <property type="term" value="F:metallopeptidase activity"/>
    <property type="evidence" value="ECO:0007669"/>
    <property type="project" value="UniProtKB-KW"/>
</dbReference>
<comment type="cofactor">
    <cofactor evidence="1 10">
        <name>Zn(2+)</name>
        <dbReference type="ChEBI" id="CHEBI:29105"/>
    </cofactor>
</comment>
<name>A0A379DBI9_9FIRM</name>
<evidence type="ECO:0000313" key="11">
    <source>
        <dbReference type="EMBL" id="SUB74942.1"/>
    </source>
</evidence>
<dbReference type="GO" id="GO:0006508">
    <property type="term" value="P:proteolysis"/>
    <property type="evidence" value="ECO:0007669"/>
    <property type="project" value="UniProtKB-KW"/>
</dbReference>
<keyword evidence="6 9" id="KW-0378">Hydrolase</keyword>
<dbReference type="CDD" id="cd05658">
    <property type="entry name" value="M18_DAP"/>
    <property type="match status" value="1"/>
</dbReference>
<dbReference type="EMBL" id="UGTH01000001">
    <property type="protein sequence ID" value="SUB74942.1"/>
    <property type="molecule type" value="Genomic_DNA"/>
</dbReference>
<dbReference type="SUPFAM" id="SSF101821">
    <property type="entry name" value="Aminopeptidase/glucanase lid domain"/>
    <property type="match status" value="1"/>
</dbReference>
<gene>
    <name evidence="11" type="primary">apeB</name>
    <name evidence="11" type="ORF">NCTC11088_00704</name>
</gene>
<dbReference type="NCBIfam" id="NF002759">
    <property type="entry name" value="PRK02813.1"/>
    <property type="match status" value="1"/>
</dbReference>
<evidence type="ECO:0000313" key="12">
    <source>
        <dbReference type="Proteomes" id="UP000254777"/>
    </source>
</evidence>
<evidence type="ECO:0000256" key="3">
    <source>
        <dbReference type="ARBA" id="ARBA00022438"/>
    </source>
</evidence>
<dbReference type="PANTHER" id="PTHR28570">
    <property type="entry name" value="ASPARTYL AMINOPEPTIDASE"/>
    <property type="match status" value="1"/>
</dbReference>
<dbReference type="GO" id="GO:0008270">
    <property type="term" value="F:zinc ion binding"/>
    <property type="evidence" value="ECO:0007669"/>
    <property type="project" value="InterPro"/>
</dbReference>
<proteinExistence type="inferred from homology"/>
<dbReference type="Gene3D" id="2.30.250.10">
    <property type="entry name" value="Aminopeptidase i, Domain 2"/>
    <property type="match status" value="1"/>
</dbReference>
<keyword evidence="5 9" id="KW-0479">Metal-binding</keyword>
<evidence type="ECO:0000256" key="4">
    <source>
        <dbReference type="ARBA" id="ARBA00022670"/>
    </source>
</evidence>
<evidence type="ECO:0000256" key="7">
    <source>
        <dbReference type="ARBA" id="ARBA00022833"/>
    </source>
</evidence>
<reference evidence="11 12" key="1">
    <citation type="submission" date="2018-06" db="EMBL/GenBank/DDBJ databases">
        <authorList>
            <consortium name="Pathogen Informatics"/>
            <person name="Doyle S."/>
        </authorList>
    </citation>
    <scope>NUCLEOTIDE SEQUENCE [LARGE SCALE GENOMIC DNA]</scope>
    <source>
        <strain evidence="11 12">NCTC11088</strain>
    </source>
</reference>
<dbReference type="InterPro" id="IPR023358">
    <property type="entry name" value="Peptidase_M18_dom2"/>
</dbReference>
<keyword evidence="4 9" id="KW-0645">Protease</keyword>
<dbReference type="PRINTS" id="PR00932">
    <property type="entry name" value="AMINO1PTASE"/>
</dbReference>
<evidence type="ECO:0000256" key="1">
    <source>
        <dbReference type="ARBA" id="ARBA00001947"/>
    </source>
</evidence>
<dbReference type="Proteomes" id="UP000254777">
    <property type="component" value="Unassembled WGS sequence"/>
</dbReference>
<dbReference type="GO" id="GO:0004177">
    <property type="term" value="F:aminopeptidase activity"/>
    <property type="evidence" value="ECO:0007669"/>
    <property type="project" value="UniProtKB-KW"/>
</dbReference>
<sequence>MNSRVEGLVNFIDKSMTAHFAVKNMENLLVENDYTELKLEEEFKLNGKKFYVKIDDTALLAINIGDKKLEDGFKIIGSHTDSPTFRIKRNPVMKSAGNIILNTEVYGGPILYTWMDRLLSAAGRISFFKEGKIVTELIDFKKPIFTIPSLAIHMNREVNKGFEFNAQKHTLPLMALDSEEMKEDLLLNEMAKIKGIDSKDILDYDLYIYDTAKGELVGLKEEFISQGRQDNLFMAYTSLIALLESNASGINVFLATDNEEVGSTSYAGADSPVLGRILERVAIALGANREEYLRALENSFLISADAAHAVHPNFTEKADPTNQPILGGGPVIKYAASRSYTSDAYSAGKFIDMCTKAKVPFQTYHNRSDVKGGSTIGPISQSQIAIKSVDIGMSTLGMHSARELTGASDVAHFINVFKEFYK</sequence>
<evidence type="ECO:0000256" key="6">
    <source>
        <dbReference type="ARBA" id="ARBA00022801"/>
    </source>
</evidence>
<evidence type="ECO:0000256" key="2">
    <source>
        <dbReference type="ARBA" id="ARBA00008290"/>
    </source>
</evidence>
<dbReference type="PANTHER" id="PTHR28570:SF3">
    <property type="entry name" value="ASPARTYL AMINOPEPTIDASE"/>
    <property type="match status" value="1"/>
</dbReference>
<dbReference type="SUPFAM" id="SSF53187">
    <property type="entry name" value="Zn-dependent exopeptidases"/>
    <property type="match status" value="1"/>
</dbReference>
<keyword evidence="7 9" id="KW-0862">Zinc</keyword>
<protein>
    <recommendedName>
        <fullName evidence="10">M18 family aminopeptidase</fullName>
        <ecNumber evidence="10">3.4.11.-</ecNumber>
    </recommendedName>
</protein>
<dbReference type="Gene3D" id="3.40.630.10">
    <property type="entry name" value="Zn peptidases"/>
    <property type="match status" value="1"/>
</dbReference>
<accession>A0A379DBI9</accession>
<dbReference type="InterPro" id="IPR001948">
    <property type="entry name" value="Peptidase_M18"/>
</dbReference>
<dbReference type="EC" id="3.4.11.-" evidence="10"/>
<comment type="similarity">
    <text evidence="2 9">Belongs to the peptidase M18 family.</text>
</comment>
<evidence type="ECO:0000256" key="8">
    <source>
        <dbReference type="ARBA" id="ARBA00023049"/>
    </source>
</evidence>
<dbReference type="Pfam" id="PF02127">
    <property type="entry name" value="Peptidase_M18"/>
    <property type="match status" value="1"/>
</dbReference>